<keyword evidence="3" id="KW-1185">Reference proteome</keyword>
<feature type="domain" description="Transposase IS204/IS1001/IS1096/IS1165 DDE" evidence="1">
    <location>
        <begin position="111"/>
        <end position="383"/>
    </location>
</feature>
<protein>
    <submittedName>
        <fullName evidence="2">ISL3 family transposase</fullName>
    </submittedName>
</protein>
<evidence type="ECO:0000313" key="2">
    <source>
        <dbReference type="EMBL" id="AZI58811.1"/>
    </source>
</evidence>
<dbReference type="Pfam" id="PF01610">
    <property type="entry name" value="DDE_Tnp_ISL3"/>
    <property type="match status" value="1"/>
</dbReference>
<accession>A0A3G8ZZ21</accession>
<evidence type="ECO:0000259" key="1">
    <source>
        <dbReference type="Pfam" id="PF01610"/>
    </source>
</evidence>
<dbReference type="PANTHER" id="PTHR33498">
    <property type="entry name" value="TRANSPOSASE FOR INSERTION SEQUENCE ELEMENT IS1557"/>
    <property type="match status" value="1"/>
</dbReference>
<gene>
    <name evidence="2" type="ORF">EH165_12365</name>
</gene>
<dbReference type="OrthoDB" id="3255666at2"/>
<evidence type="ECO:0000313" key="3">
    <source>
        <dbReference type="Proteomes" id="UP000268084"/>
    </source>
</evidence>
<organism evidence="2 3">
    <name type="scientific">Nakamurella antarctica</name>
    <dbReference type="NCBI Taxonomy" id="1902245"/>
    <lineage>
        <taxon>Bacteria</taxon>
        <taxon>Bacillati</taxon>
        <taxon>Actinomycetota</taxon>
        <taxon>Actinomycetes</taxon>
        <taxon>Nakamurellales</taxon>
        <taxon>Nakamurellaceae</taxon>
        <taxon>Nakamurella</taxon>
    </lineage>
</organism>
<proteinExistence type="predicted"/>
<dbReference type="InterPro" id="IPR002560">
    <property type="entry name" value="Transposase_DDE"/>
</dbReference>
<dbReference type="PANTHER" id="PTHR33498:SF1">
    <property type="entry name" value="TRANSPOSASE FOR INSERTION SEQUENCE ELEMENT IS1557"/>
    <property type="match status" value="1"/>
</dbReference>
<dbReference type="Proteomes" id="UP000268084">
    <property type="component" value="Chromosome"/>
</dbReference>
<reference evidence="2 3" key="1">
    <citation type="submission" date="2018-11" db="EMBL/GenBank/DDBJ databases">
        <authorList>
            <person name="Da X."/>
        </authorList>
    </citation>
    <scope>NUCLEOTIDE SEQUENCE [LARGE SCALE GENOMIC DNA]</scope>
    <source>
        <strain evidence="2 3">S14-144</strain>
    </source>
</reference>
<dbReference type="AlphaFoldDB" id="A0A3G8ZZ21"/>
<dbReference type="InterPro" id="IPR047951">
    <property type="entry name" value="Transpos_ISL3"/>
</dbReference>
<name>A0A3G8ZZ21_9ACTN</name>
<dbReference type="EMBL" id="CP034170">
    <property type="protein sequence ID" value="AZI58811.1"/>
    <property type="molecule type" value="Genomic_DNA"/>
</dbReference>
<reference evidence="2 3" key="2">
    <citation type="submission" date="2018-12" db="EMBL/GenBank/DDBJ databases">
        <title>Nakamurella antarcticus sp. nov., isolated from Antarctica South Shetland Islands soil.</title>
        <authorList>
            <person name="Peng F."/>
        </authorList>
    </citation>
    <scope>NUCLEOTIDE SEQUENCE [LARGE SCALE GENOMIC DNA]</scope>
    <source>
        <strain evidence="2 3">S14-144</strain>
    </source>
</reference>
<sequence>MHCARFNAGDVGLRGSSCVSKLPLRQSFLCSGQFQDVARQPFVVARCRGSRFRHTSTIQHRISCPRSVAQAAAGSAGGAFWKLFLAILSLPSFSKLLDPVLGVDPDPVFVLGIDETRRGKPKWVTDPVTGLRRWVDPFDTGFVGISGNQGLLAQVNGRDAKAVVGWLDGCGAAFKAGITHVAIDMSASYAKAIREALPHAKIVVDRFHLVRLAKEMVDEVRRRTTQELRGRRGRKADPEWLSRRRLLREAERLTAQQRQNLFDKVMDLDVNGDVAAAWIAKELLRDVLACKDNGGLRYEIWRRLDEFYTFAARCSTPEIHRLATTVDTWQEPMITAIETNLSNAKSEGENRIVNPIAATPHSDGSMIGRIAFGFRNQDNQRRRVRWACTRQTRPVPSRVKRLRPC</sequence>
<dbReference type="KEGG" id="nak:EH165_12365"/>